<comment type="subcellular location">
    <subcellularLocation>
        <location evidence="1">Endoplasmic reticulum membrane</location>
        <topology evidence="1">Multi-pass membrane protein</topology>
    </subcellularLocation>
</comment>
<sequence>MYFKTHCRCSYCISEQLTVCDFTPHIFPGFCYDNEYAMRTRPLTSLLTREHSEKFLPSSSQDPSDFEWSFWNEWAKRSLLYTLLGHAVVSWLLMLCNHRPELVAFTAYGLLAACLQLGLRGVATVLLHVGVAFGVAQMRSPALCWICALILLATLHLNFLEELQRGWYETEAEYYLLVFGVAVCSLRSISYSLDHCSRPLVASSCTRLGWLAAYTFYHPLFYNGPVVTFEDFARQMRGSLDADVPRLGLCSLLGYIARIFAWWLLAEFMIHVMYMHTIQSNETYLHLLSPWALGGLALALVQFFYVKYLVLFGVPSLLARLDGLEPPRLPRCVSTMYSFAGMWRYFDVGLYHWLYIYFPMGGSQKGLLRRLLSTCLAFGFVCYWHGGHDYLQNWALLNWAGLTLMVPLLTVGPPFLQERRLSPPMRRRAQAFLSSFSTAMLILSNLIFLGGNHVGRIFWNRIFLQGASCPFPQFSSLSCF</sequence>
<feature type="transmembrane region" description="Helical" evidence="7">
    <location>
        <begin position="172"/>
        <end position="193"/>
    </location>
</feature>
<evidence type="ECO:0000256" key="3">
    <source>
        <dbReference type="ARBA" id="ARBA00022824"/>
    </source>
</evidence>
<evidence type="ECO:0000313" key="8">
    <source>
        <dbReference type="Ensembl" id="ENSSFOP00015053927.1"/>
    </source>
</evidence>
<protein>
    <submittedName>
        <fullName evidence="8">Hedgehog acyltransferase</fullName>
    </submittedName>
</protein>
<dbReference type="GO" id="GO:0016409">
    <property type="term" value="F:palmitoyltransferase activity"/>
    <property type="evidence" value="ECO:0007669"/>
    <property type="project" value="TreeGrafter"/>
</dbReference>
<evidence type="ECO:0000256" key="2">
    <source>
        <dbReference type="ARBA" id="ARBA00022692"/>
    </source>
</evidence>
<feature type="transmembrane region" description="Helical" evidence="7">
    <location>
        <begin position="287"/>
        <end position="308"/>
    </location>
</feature>
<feature type="transmembrane region" description="Helical" evidence="7">
    <location>
        <begin position="107"/>
        <end position="135"/>
    </location>
</feature>
<reference evidence="8 9" key="1">
    <citation type="submission" date="2019-04" db="EMBL/GenBank/DDBJ databases">
        <authorList>
            <consortium name="Wellcome Sanger Institute Data Sharing"/>
        </authorList>
    </citation>
    <scope>NUCLEOTIDE SEQUENCE [LARGE SCALE GENOMIC DNA]</scope>
</reference>
<evidence type="ECO:0000313" key="9">
    <source>
        <dbReference type="Proteomes" id="UP000694397"/>
    </source>
</evidence>
<feature type="transmembrane region" description="Helical" evidence="7">
    <location>
        <begin position="367"/>
        <end position="386"/>
    </location>
</feature>
<feature type="transmembrane region" description="Helical" evidence="7">
    <location>
        <begin position="78"/>
        <end position="95"/>
    </location>
</feature>
<organism evidence="8 9">
    <name type="scientific">Scleropages formosus</name>
    <name type="common">Asian bonytongue</name>
    <name type="synonym">Osteoglossum formosum</name>
    <dbReference type="NCBI Taxonomy" id="113540"/>
    <lineage>
        <taxon>Eukaryota</taxon>
        <taxon>Metazoa</taxon>
        <taxon>Chordata</taxon>
        <taxon>Craniata</taxon>
        <taxon>Vertebrata</taxon>
        <taxon>Euteleostomi</taxon>
        <taxon>Actinopterygii</taxon>
        <taxon>Neopterygii</taxon>
        <taxon>Teleostei</taxon>
        <taxon>Osteoglossocephala</taxon>
        <taxon>Osteoglossomorpha</taxon>
        <taxon>Osteoglossiformes</taxon>
        <taxon>Osteoglossidae</taxon>
        <taxon>Scleropages</taxon>
    </lineage>
</organism>
<reference evidence="8" key="2">
    <citation type="submission" date="2025-08" db="UniProtKB">
        <authorList>
            <consortium name="Ensembl"/>
        </authorList>
    </citation>
    <scope>IDENTIFICATION</scope>
</reference>
<evidence type="ECO:0000256" key="6">
    <source>
        <dbReference type="ARBA" id="ARBA00038268"/>
    </source>
</evidence>
<dbReference type="Proteomes" id="UP000694397">
    <property type="component" value="Chromosome 4"/>
</dbReference>
<feature type="transmembrane region" description="Helical" evidence="7">
    <location>
        <begin position="255"/>
        <end position="275"/>
    </location>
</feature>
<dbReference type="PANTHER" id="PTHR13285">
    <property type="entry name" value="ACYLTRANSFERASE"/>
    <property type="match status" value="1"/>
</dbReference>
<keyword evidence="5 7" id="KW-0472">Membrane</keyword>
<feature type="transmembrane region" description="Helical" evidence="7">
    <location>
        <begin position="431"/>
        <end position="451"/>
    </location>
</feature>
<evidence type="ECO:0000256" key="1">
    <source>
        <dbReference type="ARBA" id="ARBA00004477"/>
    </source>
</evidence>
<dbReference type="OrthoDB" id="420606at2759"/>
<keyword evidence="3" id="KW-0256">Endoplasmic reticulum</keyword>
<dbReference type="AlphaFoldDB" id="A0A8C9TXT1"/>
<evidence type="ECO:0000256" key="7">
    <source>
        <dbReference type="SAM" id="Phobius"/>
    </source>
</evidence>
<dbReference type="PANTHER" id="PTHR13285:SF20">
    <property type="entry name" value="PROTEIN-CYSTEINE N-PALMITOYLTRANSFERASE HHAT"/>
    <property type="match status" value="1"/>
</dbReference>
<dbReference type="GO" id="GO:0005789">
    <property type="term" value="C:endoplasmic reticulum membrane"/>
    <property type="evidence" value="ECO:0007669"/>
    <property type="project" value="UniProtKB-SubCell"/>
</dbReference>
<feature type="transmembrane region" description="Helical" evidence="7">
    <location>
        <begin position="392"/>
        <end position="411"/>
    </location>
</feature>
<keyword evidence="4 7" id="KW-1133">Transmembrane helix</keyword>
<dbReference type="Ensembl" id="ENSSFOT00015078797.1">
    <property type="protein sequence ID" value="ENSSFOP00015053927.1"/>
    <property type="gene ID" value="ENSSFOG00015005936.2"/>
</dbReference>
<gene>
    <name evidence="8" type="primary">hhat</name>
</gene>
<feature type="transmembrane region" description="Helical" evidence="7">
    <location>
        <begin position="142"/>
        <end position="160"/>
    </location>
</feature>
<proteinExistence type="inferred from homology"/>
<keyword evidence="2 7" id="KW-0812">Transmembrane</keyword>
<accession>A0A8C9TXT1</accession>
<comment type="similarity">
    <text evidence="6">Belongs to the membrane-bound acyltransferase family. HHAT subfamily.</text>
</comment>
<dbReference type="InterPro" id="IPR051085">
    <property type="entry name" value="MB_O-acyltransferase"/>
</dbReference>
<keyword evidence="9" id="KW-1185">Reference proteome</keyword>
<dbReference type="Pfam" id="PF03062">
    <property type="entry name" value="MBOAT"/>
    <property type="match status" value="1"/>
</dbReference>
<dbReference type="InterPro" id="IPR004299">
    <property type="entry name" value="MBOAT_fam"/>
</dbReference>
<evidence type="ECO:0000256" key="5">
    <source>
        <dbReference type="ARBA" id="ARBA00023136"/>
    </source>
</evidence>
<reference evidence="8" key="3">
    <citation type="submission" date="2025-09" db="UniProtKB">
        <authorList>
            <consortium name="Ensembl"/>
        </authorList>
    </citation>
    <scope>IDENTIFICATION</scope>
</reference>
<name>A0A8C9TXT1_SCLFO</name>
<dbReference type="GeneTree" id="ENSGT00530000063629"/>
<evidence type="ECO:0000256" key="4">
    <source>
        <dbReference type="ARBA" id="ARBA00022989"/>
    </source>
</evidence>